<dbReference type="RefSeq" id="WP_188750768.1">
    <property type="nucleotide sequence ID" value="NZ_BMIK01000007.1"/>
</dbReference>
<evidence type="ECO:0000313" key="3">
    <source>
        <dbReference type="EMBL" id="GGC30354.1"/>
    </source>
</evidence>
<evidence type="ECO:0000259" key="2">
    <source>
        <dbReference type="PROSITE" id="PS51186"/>
    </source>
</evidence>
<dbReference type="InterPro" id="IPR000182">
    <property type="entry name" value="GNAT_dom"/>
</dbReference>
<evidence type="ECO:0000256" key="1">
    <source>
        <dbReference type="ARBA" id="ARBA00022679"/>
    </source>
</evidence>
<name>A0ABQ1LV15_9SPHI</name>
<dbReference type="PROSITE" id="PS51186">
    <property type="entry name" value="GNAT"/>
    <property type="match status" value="1"/>
</dbReference>
<accession>A0ABQ1LV15</accession>
<keyword evidence="4" id="KW-1185">Reference proteome</keyword>
<dbReference type="Gene3D" id="3.40.630.30">
    <property type="match status" value="1"/>
</dbReference>
<dbReference type="Proteomes" id="UP000597338">
    <property type="component" value="Unassembled WGS sequence"/>
</dbReference>
<dbReference type="PANTHER" id="PTHR13947">
    <property type="entry name" value="GNAT FAMILY N-ACETYLTRANSFERASE"/>
    <property type="match status" value="1"/>
</dbReference>
<evidence type="ECO:0000313" key="4">
    <source>
        <dbReference type="Proteomes" id="UP000597338"/>
    </source>
</evidence>
<proteinExistence type="predicted"/>
<sequence>MDKSLPFRLRKLSATEPLPMTLLLLADETTAAIEKYIHHSDVYVAYADRISDPIAICALFRQEDDIVEIKNIAVNERYQGQGIGSWLLSEIKQLAREAGYKEVVVGTADAGYRQHSFYLRNGFVKSGIRKNFFIENYPEPIFENGLQLKDMILFKASL</sequence>
<dbReference type="EMBL" id="BMIK01000007">
    <property type="protein sequence ID" value="GGC30354.1"/>
    <property type="molecule type" value="Genomic_DNA"/>
</dbReference>
<dbReference type="PANTHER" id="PTHR13947:SF37">
    <property type="entry name" value="LD18367P"/>
    <property type="match status" value="1"/>
</dbReference>
<protein>
    <submittedName>
        <fullName evidence="3">N-acetyltransferase</fullName>
    </submittedName>
</protein>
<dbReference type="Pfam" id="PF13508">
    <property type="entry name" value="Acetyltransf_7"/>
    <property type="match status" value="1"/>
</dbReference>
<organism evidence="3 4">
    <name type="scientific">Parapedobacter defluvii</name>
    <dbReference type="NCBI Taxonomy" id="2045106"/>
    <lineage>
        <taxon>Bacteria</taxon>
        <taxon>Pseudomonadati</taxon>
        <taxon>Bacteroidota</taxon>
        <taxon>Sphingobacteriia</taxon>
        <taxon>Sphingobacteriales</taxon>
        <taxon>Sphingobacteriaceae</taxon>
        <taxon>Parapedobacter</taxon>
    </lineage>
</organism>
<comment type="caution">
    <text evidence="3">The sequence shown here is derived from an EMBL/GenBank/DDBJ whole genome shotgun (WGS) entry which is preliminary data.</text>
</comment>
<dbReference type="CDD" id="cd04301">
    <property type="entry name" value="NAT_SF"/>
    <property type="match status" value="1"/>
</dbReference>
<dbReference type="InterPro" id="IPR016181">
    <property type="entry name" value="Acyl_CoA_acyltransferase"/>
</dbReference>
<feature type="domain" description="N-acetyltransferase" evidence="2">
    <location>
        <begin position="7"/>
        <end position="144"/>
    </location>
</feature>
<reference evidence="4" key="1">
    <citation type="journal article" date="2019" name="Int. J. Syst. Evol. Microbiol.">
        <title>The Global Catalogue of Microorganisms (GCM) 10K type strain sequencing project: providing services to taxonomists for standard genome sequencing and annotation.</title>
        <authorList>
            <consortium name="The Broad Institute Genomics Platform"/>
            <consortium name="The Broad Institute Genome Sequencing Center for Infectious Disease"/>
            <person name="Wu L."/>
            <person name="Ma J."/>
        </authorList>
    </citation>
    <scope>NUCLEOTIDE SEQUENCE [LARGE SCALE GENOMIC DNA]</scope>
    <source>
        <strain evidence="4">CGMCC 1.15342</strain>
    </source>
</reference>
<dbReference type="SUPFAM" id="SSF55729">
    <property type="entry name" value="Acyl-CoA N-acyltransferases (Nat)"/>
    <property type="match status" value="1"/>
</dbReference>
<dbReference type="InterPro" id="IPR050769">
    <property type="entry name" value="NAT_camello-type"/>
</dbReference>
<gene>
    <name evidence="3" type="ORF">GCM10011386_22950</name>
</gene>
<keyword evidence="1" id="KW-0808">Transferase</keyword>